<protein>
    <submittedName>
        <fullName evidence="2">Uncharacterized protein</fullName>
    </submittedName>
</protein>
<dbReference type="AlphaFoldDB" id="A0A8J6C2J4"/>
<proteinExistence type="predicted"/>
<sequence length="568" mass="58687">MAESATIHIRRLRGLCQERASELRAGAASGAVLGAFAARAFDAAPGMTGAWRRLALGAARGALAVPAYVTIAFPLALERTRALTHAASRPVDSLIGATGGIVTGLSLVAVTRSRVAPFLALTPMVYAYALLQEDAMLWRYAHTHAWERTVASIIALSPLALLPTPARALSTVLPLALAPQLLASWLDAHAHGAQSARTLAAARDESVAEANCALCELGPALARLAPARTDEPTAGRIGDGHALEMLATAWALDGQGTRTNQTLAGDEAPTDSATDGVTHARADAPSADACEQPRCADGAVDTAARHLDSSDGAWLISRVDSAPEAASAAFAPLMGAECVDADNLGRARALAPGEVAETPGGAERGRARASAPWLASARAVSTHAAYGAGARLLALLRRAGLAPACDTPRWPLASGACDARQLLAAHLDDARCVARACARAPSRPEWAAAAAARSAPVGGCWASVRTAAERAAPLPAVGTRGLRVPPGACARGFWPWWPLPAGVDVARARTRPGAYDEEPELECLERVRSAGGASDAAAYYVLPYSFFRGFAISDLVGVAFLVAVREVQ</sequence>
<evidence type="ECO:0000313" key="2">
    <source>
        <dbReference type="EMBL" id="KAG8458514.1"/>
    </source>
</evidence>
<dbReference type="EMBL" id="JAGTXO010000050">
    <property type="protein sequence ID" value="KAG8458514.1"/>
    <property type="molecule type" value="Genomic_DNA"/>
</dbReference>
<feature type="region of interest" description="Disordered" evidence="1">
    <location>
        <begin position="259"/>
        <end position="292"/>
    </location>
</feature>
<keyword evidence="3" id="KW-1185">Reference proteome</keyword>
<comment type="caution">
    <text evidence="2">The sequence shown here is derived from an EMBL/GenBank/DDBJ whole genome shotgun (WGS) entry which is preliminary data.</text>
</comment>
<evidence type="ECO:0000256" key="1">
    <source>
        <dbReference type="SAM" id="MobiDB-lite"/>
    </source>
</evidence>
<dbReference type="Proteomes" id="UP000751190">
    <property type="component" value="Unassembled WGS sequence"/>
</dbReference>
<reference evidence="2" key="1">
    <citation type="submission" date="2021-05" db="EMBL/GenBank/DDBJ databases">
        <title>The genome of the haptophyte Pavlova lutheri (Diacronema luteri, Pavlovales) - a model for lipid biosynthesis in eukaryotic algae.</title>
        <authorList>
            <person name="Hulatt C.J."/>
            <person name="Posewitz M.C."/>
        </authorList>
    </citation>
    <scope>NUCLEOTIDE SEQUENCE</scope>
    <source>
        <strain evidence="2">NIVA-4/92</strain>
    </source>
</reference>
<organism evidence="2 3">
    <name type="scientific">Diacronema lutheri</name>
    <name type="common">Unicellular marine alga</name>
    <name type="synonym">Monochrysis lutheri</name>
    <dbReference type="NCBI Taxonomy" id="2081491"/>
    <lineage>
        <taxon>Eukaryota</taxon>
        <taxon>Haptista</taxon>
        <taxon>Haptophyta</taxon>
        <taxon>Pavlovophyceae</taxon>
        <taxon>Pavlovales</taxon>
        <taxon>Pavlovaceae</taxon>
        <taxon>Diacronema</taxon>
    </lineage>
</organism>
<name>A0A8J6C2J4_DIALT</name>
<evidence type="ECO:0000313" key="3">
    <source>
        <dbReference type="Proteomes" id="UP000751190"/>
    </source>
</evidence>
<accession>A0A8J6C2J4</accession>
<gene>
    <name evidence="2" type="ORF">KFE25_003049</name>
</gene>